<evidence type="ECO:0000313" key="2">
    <source>
        <dbReference type="Proteomes" id="UP001066276"/>
    </source>
</evidence>
<comment type="caution">
    <text evidence="1">The sequence shown here is derived from an EMBL/GenBank/DDBJ whole genome shotgun (WGS) entry which is preliminary data.</text>
</comment>
<reference evidence="1" key="1">
    <citation type="journal article" date="2022" name="bioRxiv">
        <title>Sequencing and chromosome-scale assembly of the giantPleurodeles waltlgenome.</title>
        <authorList>
            <person name="Brown T."/>
            <person name="Elewa A."/>
            <person name="Iarovenko S."/>
            <person name="Subramanian E."/>
            <person name="Araus A.J."/>
            <person name="Petzold A."/>
            <person name="Susuki M."/>
            <person name="Suzuki K.-i.T."/>
            <person name="Hayashi T."/>
            <person name="Toyoda A."/>
            <person name="Oliveira C."/>
            <person name="Osipova E."/>
            <person name="Leigh N.D."/>
            <person name="Simon A."/>
            <person name="Yun M.H."/>
        </authorList>
    </citation>
    <scope>NUCLEOTIDE SEQUENCE</scope>
    <source>
        <strain evidence="1">20211129_DDA</strain>
        <tissue evidence="1">Liver</tissue>
    </source>
</reference>
<keyword evidence="2" id="KW-1185">Reference proteome</keyword>
<gene>
    <name evidence="1" type="ORF">NDU88_004507</name>
</gene>
<name>A0AAV7W7P9_PLEWA</name>
<organism evidence="1 2">
    <name type="scientific">Pleurodeles waltl</name>
    <name type="common">Iberian ribbed newt</name>
    <dbReference type="NCBI Taxonomy" id="8319"/>
    <lineage>
        <taxon>Eukaryota</taxon>
        <taxon>Metazoa</taxon>
        <taxon>Chordata</taxon>
        <taxon>Craniata</taxon>
        <taxon>Vertebrata</taxon>
        <taxon>Euteleostomi</taxon>
        <taxon>Amphibia</taxon>
        <taxon>Batrachia</taxon>
        <taxon>Caudata</taxon>
        <taxon>Salamandroidea</taxon>
        <taxon>Salamandridae</taxon>
        <taxon>Pleurodelinae</taxon>
        <taxon>Pleurodeles</taxon>
    </lineage>
</organism>
<accession>A0AAV7W7P9</accession>
<dbReference type="EMBL" id="JANPWB010000002">
    <property type="protein sequence ID" value="KAJ1209129.1"/>
    <property type="molecule type" value="Genomic_DNA"/>
</dbReference>
<protein>
    <submittedName>
        <fullName evidence="1">Uncharacterized protein</fullName>
    </submittedName>
</protein>
<evidence type="ECO:0000313" key="1">
    <source>
        <dbReference type="EMBL" id="KAJ1209129.1"/>
    </source>
</evidence>
<proteinExistence type="predicted"/>
<dbReference type="Proteomes" id="UP001066276">
    <property type="component" value="Chromosome 1_2"/>
</dbReference>
<dbReference type="AlphaFoldDB" id="A0AAV7W7P9"/>
<sequence length="68" mass="7831">MLHRELHTLDADIWCHEQLLLMDQTAAAPLAQARLARRSTLERLGKLNYRDYLTRKNIEGDKAGMLLA</sequence>